<protein>
    <submittedName>
        <fullName evidence="3">Uncharacterized protein</fullName>
    </submittedName>
</protein>
<dbReference type="EMBL" id="JAFLRJ010000395">
    <property type="protein sequence ID" value="MBO0516447.1"/>
    <property type="molecule type" value="Genomic_DNA"/>
</dbReference>
<comment type="caution">
    <text evidence="3">The sequence shown here is derived from an EMBL/GenBank/DDBJ whole genome shotgun (WGS) entry which is preliminary data.</text>
</comment>
<name>A0A939FFH5_9ACTN</name>
<sequence length="178" mass="19930">MWSVLTVASFVMIAMNAEVTYGRKRDPMTSLWVLVFLVLLFFVGASYGSLRRLHKARKVLRSYPWEYRESARKTAKEAMGIAVQLKPGDGQDGWTRGMVARNPLKWNRWNPEMERGAWFAGDLPLGGVIALPGGSGLMLLGVRYRLGIDERGAIARQSDRMTRAKSAGIHRNASAGYR</sequence>
<evidence type="ECO:0000313" key="4">
    <source>
        <dbReference type="Proteomes" id="UP000664167"/>
    </source>
</evidence>
<dbReference type="Proteomes" id="UP000664167">
    <property type="component" value="Unassembled WGS sequence"/>
</dbReference>
<keyword evidence="2" id="KW-1133">Transmembrane helix</keyword>
<gene>
    <name evidence="3" type="ORF">J0695_32450</name>
</gene>
<evidence type="ECO:0000256" key="2">
    <source>
        <dbReference type="SAM" id="Phobius"/>
    </source>
</evidence>
<feature type="region of interest" description="Disordered" evidence="1">
    <location>
        <begin position="159"/>
        <end position="178"/>
    </location>
</feature>
<evidence type="ECO:0000313" key="3">
    <source>
        <dbReference type="EMBL" id="MBO0516447.1"/>
    </source>
</evidence>
<reference evidence="3" key="1">
    <citation type="submission" date="2021-03" db="EMBL/GenBank/DDBJ databases">
        <title>Streptomyces poriferae sp. nov., a novel marine sponge-derived Actinobacteria species with anti-MRSA activity.</title>
        <authorList>
            <person name="Sandoval-Powers M."/>
            <person name="Kralova S."/>
            <person name="Nguyen G.-S."/>
            <person name="Fawwal D."/>
            <person name="Degnes K."/>
            <person name="Klinkenberg G."/>
            <person name="Sletta H."/>
            <person name="Wentzel A."/>
            <person name="Liles M.R."/>
        </authorList>
    </citation>
    <scope>NUCLEOTIDE SEQUENCE</scope>
    <source>
        <strain evidence="3">DSM 41794</strain>
    </source>
</reference>
<dbReference type="RefSeq" id="WP_206968201.1">
    <property type="nucleotide sequence ID" value="NZ_JAFLRJ010000395.1"/>
</dbReference>
<keyword evidence="2" id="KW-0472">Membrane</keyword>
<keyword evidence="2" id="KW-0812">Transmembrane</keyword>
<accession>A0A939FFH5</accession>
<organism evidence="3 4">
    <name type="scientific">Streptomyces beijiangensis</name>
    <dbReference type="NCBI Taxonomy" id="163361"/>
    <lineage>
        <taxon>Bacteria</taxon>
        <taxon>Bacillati</taxon>
        <taxon>Actinomycetota</taxon>
        <taxon>Actinomycetes</taxon>
        <taxon>Kitasatosporales</taxon>
        <taxon>Streptomycetaceae</taxon>
        <taxon>Streptomyces</taxon>
    </lineage>
</organism>
<evidence type="ECO:0000256" key="1">
    <source>
        <dbReference type="SAM" id="MobiDB-lite"/>
    </source>
</evidence>
<proteinExistence type="predicted"/>
<feature type="transmembrane region" description="Helical" evidence="2">
    <location>
        <begin position="32"/>
        <end position="50"/>
    </location>
</feature>
<dbReference type="AlphaFoldDB" id="A0A939FFH5"/>
<keyword evidence="4" id="KW-1185">Reference proteome</keyword>